<evidence type="ECO:0000313" key="2">
    <source>
        <dbReference type="Proteomes" id="UP001482620"/>
    </source>
</evidence>
<name>A0ABV0U5X2_9TELE</name>
<proteinExistence type="predicted"/>
<reference evidence="1 2" key="1">
    <citation type="submission" date="2021-06" db="EMBL/GenBank/DDBJ databases">
        <authorList>
            <person name="Palmer J.M."/>
        </authorList>
    </citation>
    <scope>NUCLEOTIDE SEQUENCE [LARGE SCALE GENOMIC DNA]</scope>
    <source>
        <strain evidence="2">if_2019</strain>
        <tissue evidence="1">Muscle</tissue>
    </source>
</reference>
<evidence type="ECO:0000313" key="1">
    <source>
        <dbReference type="EMBL" id="MEQ2239945.1"/>
    </source>
</evidence>
<sequence length="121" mass="13989">MFRGNKEKKKLLDKSPAPFLTRTLNGLKKCSGRHPSMNLVIKPRLAPYSLSITVLENNLMKDPEIFNLLADTFRYLLKNVLVFQQVHYAMQSNKVLLHFGLMDKVSNYFLTYEDHTCALLV</sequence>
<keyword evidence="2" id="KW-1185">Reference proteome</keyword>
<comment type="caution">
    <text evidence="1">The sequence shown here is derived from an EMBL/GenBank/DDBJ whole genome shotgun (WGS) entry which is preliminary data.</text>
</comment>
<gene>
    <name evidence="1" type="ORF">ILYODFUR_009787</name>
</gene>
<dbReference type="Proteomes" id="UP001482620">
    <property type="component" value="Unassembled WGS sequence"/>
</dbReference>
<dbReference type="EMBL" id="JAHRIQ010058619">
    <property type="protein sequence ID" value="MEQ2239945.1"/>
    <property type="molecule type" value="Genomic_DNA"/>
</dbReference>
<organism evidence="1 2">
    <name type="scientific">Ilyodon furcidens</name>
    <name type="common">goldbreast splitfin</name>
    <dbReference type="NCBI Taxonomy" id="33524"/>
    <lineage>
        <taxon>Eukaryota</taxon>
        <taxon>Metazoa</taxon>
        <taxon>Chordata</taxon>
        <taxon>Craniata</taxon>
        <taxon>Vertebrata</taxon>
        <taxon>Euteleostomi</taxon>
        <taxon>Actinopterygii</taxon>
        <taxon>Neopterygii</taxon>
        <taxon>Teleostei</taxon>
        <taxon>Neoteleostei</taxon>
        <taxon>Acanthomorphata</taxon>
        <taxon>Ovalentaria</taxon>
        <taxon>Atherinomorphae</taxon>
        <taxon>Cyprinodontiformes</taxon>
        <taxon>Goodeidae</taxon>
        <taxon>Ilyodon</taxon>
    </lineage>
</organism>
<accession>A0ABV0U5X2</accession>
<protein>
    <submittedName>
        <fullName evidence="1">Uncharacterized protein</fullName>
    </submittedName>
</protein>